<dbReference type="RefSeq" id="WP_309828171.1">
    <property type="nucleotide sequence ID" value="NZ_JAVIZX010000001.1"/>
</dbReference>
<organism evidence="4 5">
    <name type="scientific">Paracidovorax wautersii</name>
    <dbReference type="NCBI Taxonomy" id="1177982"/>
    <lineage>
        <taxon>Bacteria</taxon>
        <taxon>Pseudomonadati</taxon>
        <taxon>Pseudomonadota</taxon>
        <taxon>Betaproteobacteria</taxon>
        <taxon>Burkholderiales</taxon>
        <taxon>Comamonadaceae</taxon>
        <taxon>Paracidovorax</taxon>
    </lineage>
</organism>
<dbReference type="InterPro" id="IPR023006">
    <property type="entry name" value="YchJ-like"/>
</dbReference>
<dbReference type="SUPFAM" id="SSF54427">
    <property type="entry name" value="NTF2-like"/>
    <property type="match status" value="1"/>
</dbReference>
<evidence type="ECO:0000256" key="1">
    <source>
        <dbReference type="HAMAP-Rule" id="MF_00612"/>
    </source>
</evidence>
<dbReference type="Gene3D" id="3.10.450.50">
    <property type="match status" value="1"/>
</dbReference>
<keyword evidence="5" id="KW-1185">Reference proteome</keyword>
<name>A0ABU1IAC9_9BURK</name>
<dbReference type="Proteomes" id="UP001267710">
    <property type="component" value="Unassembled WGS sequence"/>
</dbReference>
<protein>
    <recommendedName>
        <fullName evidence="1">UPF0225 protein QE399_001843</fullName>
    </recommendedName>
</protein>
<dbReference type="InterPro" id="IPR032710">
    <property type="entry name" value="NTF2-like_dom_sf"/>
</dbReference>
<comment type="similarity">
    <text evidence="1">Belongs to the UPF0225 family.</text>
</comment>
<dbReference type="InterPro" id="IPR048469">
    <property type="entry name" value="YchJ-like_M"/>
</dbReference>
<comment type="caution">
    <text evidence="4">The sequence shown here is derived from an EMBL/GenBank/DDBJ whole genome shotgun (WGS) entry which is preliminary data.</text>
</comment>
<gene>
    <name evidence="4" type="ORF">QE399_001843</name>
</gene>
<sequence length="145" mass="16306">MSRATAAPAASAAPCPCGRQDARARPLSYADCCGRYIDHFDHCPAPDAASLMRSRYTAFVREDARYLQATWAPAQRPATLDFDAGTRWLGLEVRAHRNLDPDHAEVEFVARQRDATGRAHRLHERSRFVRTDGRWFYVDGEFPGG</sequence>
<dbReference type="HAMAP" id="MF_00612">
    <property type="entry name" value="UPF0225"/>
    <property type="match status" value="1"/>
</dbReference>
<evidence type="ECO:0000256" key="2">
    <source>
        <dbReference type="SAM" id="MobiDB-lite"/>
    </source>
</evidence>
<evidence type="ECO:0000313" key="5">
    <source>
        <dbReference type="Proteomes" id="UP001267710"/>
    </source>
</evidence>
<accession>A0ABU1IAC9</accession>
<evidence type="ECO:0000259" key="3">
    <source>
        <dbReference type="Pfam" id="PF17775"/>
    </source>
</evidence>
<feature type="domain" description="YchJ-like middle NTF2-like" evidence="3">
    <location>
        <begin position="48"/>
        <end position="140"/>
    </location>
</feature>
<proteinExistence type="inferred from homology"/>
<dbReference type="Pfam" id="PF17775">
    <property type="entry name" value="YchJ_M-like"/>
    <property type="match status" value="1"/>
</dbReference>
<feature type="region of interest" description="Disordered" evidence="2">
    <location>
        <begin position="1"/>
        <end position="21"/>
    </location>
</feature>
<evidence type="ECO:0000313" key="4">
    <source>
        <dbReference type="EMBL" id="MDR6214154.1"/>
    </source>
</evidence>
<feature type="compositionally biased region" description="Low complexity" evidence="2">
    <location>
        <begin position="1"/>
        <end position="16"/>
    </location>
</feature>
<reference evidence="4 5" key="1">
    <citation type="submission" date="2023-08" db="EMBL/GenBank/DDBJ databases">
        <title>Functional and genomic diversity of the sorghum phyllosphere microbiome.</title>
        <authorList>
            <person name="Shade A."/>
        </authorList>
    </citation>
    <scope>NUCLEOTIDE SEQUENCE [LARGE SCALE GENOMIC DNA]</scope>
    <source>
        <strain evidence="4 5">SORGH_AS_0335</strain>
    </source>
</reference>
<dbReference type="EMBL" id="JAVIZX010000001">
    <property type="protein sequence ID" value="MDR6214154.1"/>
    <property type="molecule type" value="Genomic_DNA"/>
</dbReference>